<dbReference type="PANTHER" id="PTHR43687:SF1">
    <property type="entry name" value="FERREDOXIN III"/>
    <property type="match status" value="1"/>
</dbReference>
<dbReference type="GO" id="GO:0046872">
    <property type="term" value="F:metal ion binding"/>
    <property type="evidence" value="ECO:0007669"/>
    <property type="project" value="UniProtKB-KW"/>
</dbReference>
<keyword evidence="3" id="KW-0408">Iron</keyword>
<dbReference type="SUPFAM" id="SSF54862">
    <property type="entry name" value="4Fe-4S ferredoxins"/>
    <property type="match status" value="1"/>
</dbReference>
<dbReference type="Pfam" id="PF13237">
    <property type="entry name" value="Fer4_10"/>
    <property type="match status" value="1"/>
</dbReference>
<dbReference type="EMBL" id="NBVN01000001">
    <property type="protein sequence ID" value="PUA33930.1"/>
    <property type="molecule type" value="Genomic_DNA"/>
</dbReference>
<evidence type="ECO:0000313" key="7">
    <source>
        <dbReference type="Proteomes" id="UP000244093"/>
    </source>
</evidence>
<evidence type="ECO:0000256" key="3">
    <source>
        <dbReference type="ARBA" id="ARBA00023004"/>
    </source>
</evidence>
<dbReference type="PANTHER" id="PTHR43687">
    <property type="entry name" value="ADENYLYLSULFATE REDUCTASE, BETA SUBUNIT"/>
    <property type="match status" value="1"/>
</dbReference>
<feature type="domain" description="4Fe-4S ferredoxin-type" evidence="5">
    <location>
        <begin position="5"/>
        <end position="34"/>
    </location>
</feature>
<dbReference type="PROSITE" id="PS51379">
    <property type="entry name" value="4FE4S_FER_2"/>
    <property type="match status" value="2"/>
</dbReference>
<gene>
    <name evidence="6" type="ORF">B7O98_00475</name>
</gene>
<feature type="domain" description="4Fe-4S ferredoxin-type" evidence="5">
    <location>
        <begin position="35"/>
        <end position="66"/>
    </location>
</feature>
<dbReference type="Proteomes" id="UP000244093">
    <property type="component" value="Unassembled WGS sequence"/>
</dbReference>
<dbReference type="InterPro" id="IPR050572">
    <property type="entry name" value="Fe-S_Ferredoxin"/>
</dbReference>
<evidence type="ECO:0000256" key="2">
    <source>
        <dbReference type="ARBA" id="ARBA00022723"/>
    </source>
</evidence>
<sequence length="66" mass="7467">MARDWYPIIDYSKCTGCLTCVNFCPHNVYTVNDDGKPKVVNPDNCVELCRGCQRICPSGAIRYYGE</sequence>
<protein>
    <submittedName>
        <fullName evidence="6">4Fe-4S ferredoxin</fullName>
    </submittedName>
</protein>
<evidence type="ECO:0000313" key="6">
    <source>
        <dbReference type="EMBL" id="PUA33930.1"/>
    </source>
</evidence>
<comment type="caution">
    <text evidence="6">The sequence shown here is derived from an EMBL/GenBank/DDBJ whole genome shotgun (WGS) entry which is preliminary data.</text>
</comment>
<dbReference type="AlphaFoldDB" id="A0A2R7Y8S6"/>
<keyword evidence="4" id="KW-0411">Iron-sulfur</keyword>
<dbReference type="PROSITE" id="PS00198">
    <property type="entry name" value="4FE4S_FER_1"/>
    <property type="match status" value="1"/>
</dbReference>
<dbReference type="GO" id="GO:0051539">
    <property type="term" value="F:4 iron, 4 sulfur cluster binding"/>
    <property type="evidence" value="ECO:0007669"/>
    <property type="project" value="UniProtKB-KW"/>
</dbReference>
<evidence type="ECO:0000259" key="5">
    <source>
        <dbReference type="PROSITE" id="PS51379"/>
    </source>
</evidence>
<keyword evidence="2" id="KW-0479">Metal-binding</keyword>
<dbReference type="Gene3D" id="3.30.70.20">
    <property type="match status" value="1"/>
</dbReference>
<dbReference type="InterPro" id="IPR017900">
    <property type="entry name" value="4Fe4S_Fe_S_CS"/>
</dbReference>
<proteinExistence type="predicted"/>
<keyword evidence="1" id="KW-0004">4Fe-4S</keyword>
<evidence type="ECO:0000256" key="1">
    <source>
        <dbReference type="ARBA" id="ARBA00022485"/>
    </source>
</evidence>
<reference evidence="6 7" key="1">
    <citation type="journal article" date="2018" name="Syst. Appl. Microbiol.">
        <title>A new symbiotic nanoarchaeote (Candidatus Nanoclepta minutus) and its host (Zestosphaera tikiterensis gen. nov., sp. nov.) from a New Zealand hot spring.</title>
        <authorList>
            <person name="St John E."/>
            <person name="Liu Y."/>
            <person name="Podar M."/>
            <person name="Stott M.B."/>
            <person name="Meneghin J."/>
            <person name="Chen Z."/>
            <person name="Lagutin K."/>
            <person name="Mitchell K."/>
            <person name="Reysenbach A.L."/>
        </authorList>
    </citation>
    <scope>NUCLEOTIDE SEQUENCE [LARGE SCALE GENOMIC DNA]</scope>
    <source>
        <strain evidence="6">NZ3</strain>
    </source>
</reference>
<organism evidence="6 7">
    <name type="scientific">Zestosphaera tikiterensis</name>
    <dbReference type="NCBI Taxonomy" id="1973259"/>
    <lineage>
        <taxon>Archaea</taxon>
        <taxon>Thermoproteota</taxon>
        <taxon>Thermoprotei</taxon>
        <taxon>Desulfurococcales</taxon>
        <taxon>Desulfurococcaceae</taxon>
        <taxon>Zestosphaera</taxon>
    </lineage>
</organism>
<accession>A0A2R7Y8S6</accession>
<name>A0A2R7Y8S6_9CREN</name>
<evidence type="ECO:0000256" key="4">
    <source>
        <dbReference type="ARBA" id="ARBA00023014"/>
    </source>
</evidence>
<dbReference type="GO" id="GO:0016491">
    <property type="term" value="F:oxidoreductase activity"/>
    <property type="evidence" value="ECO:0007669"/>
    <property type="project" value="UniProtKB-ARBA"/>
</dbReference>
<dbReference type="InterPro" id="IPR017896">
    <property type="entry name" value="4Fe4S_Fe-S-bd"/>
</dbReference>